<evidence type="ECO:0000256" key="9">
    <source>
        <dbReference type="ARBA" id="ARBA00023136"/>
    </source>
</evidence>
<keyword evidence="7 11" id="KW-1133">Transmembrane helix</keyword>
<evidence type="ECO:0008006" key="14">
    <source>
        <dbReference type="Google" id="ProtNLM"/>
    </source>
</evidence>
<evidence type="ECO:0000256" key="6">
    <source>
        <dbReference type="ARBA" id="ARBA00022968"/>
    </source>
</evidence>
<reference evidence="12" key="1">
    <citation type="journal article" date="2022" name="DNA Res.">
        <title>Genome analysis of five recently described species of the CUG-Ser clade uncovers Candida theae as a new hybrid lineage with pathogenic potential in the Candida parapsilosis species complex.</title>
        <authorList>
            <person name="Mixao V."/>
            <person name="Del Olmo V."/>
            <person name="Hegedusova E."/>
            <person name="Saus E."/>
            <person name="Pryszcz L."/>
            <person name="Cillingova A."/>
            <person name="Nosek J."/>
            <person name="Gabaldon T."/>
        </authorList>
    </citation>
    <scope>NUCLEOTIDE SEQUENCE</scope>
    <source>
        <strain evidence="12">CBS 10844</strain>
    </source>
</reference>
<evidence type="ECO:0000256" key="10">
    <source>
        <dbReference type="SAM" id="MobiDB-lite"/>
    </source>
</evidence>
<dbReference type="Pfam" id="PF11051">
    <property type="entry name" value="Mannosyl_trans3"/>
    <property type="match status" value="1"/>
</dbReference>
<accession>A0AAI9T0Y8</accession>
<evidence type="ECO:0000256" key="8">
    <source>
        <dbReference type="ARBA" id="ARBA00023034"/>
    </source>
</evidence>
<evidence type="ECO:0000256" key="4">
    <source>
        <dbReference type="ARBA" id="ARBA00022679"/>
    </source>
</evidence>
<dbReference type="RefSeq" id="XP_049182357.1">
    <property type="nucleotide sequence ID" value="XM_049326687.1"/>
</dbReference>
<dbReference type="EMBL" id="JAHUZD010000023">
    <property type="protein sequence ID" value="KAI3406612.2"/>
    <property type="molecule type" value="Genomic_DNA"/>
</dbReference>
<evidence type="ECO:0000313" key="13">
    <source>
        <dbReference type="Proteomes" id="UP001202479"/>
    </source>
</evidence>
<proteinExistence type="inferred from homology"/>
<dbReference type="PANTHER" id="PTHR31646:SF1">
    <property type="entry name" value="ALPHA-1,2-MANNOSYLTRANSFERASE MNN2"/>
    <property type="match status" value="1"/>
</dbReference>
<feature type="region of interest" description="Disordered" evidence="10">
    <location>
        <begin position="750"/>
        <end position="806"/>
    </location>
</feature>
<name>A0AAI9T0Y8_9ASCO</name>
<dbReference type="GO" id="GO:0046354">
    <property type="term" value="P:mannan biosynthetic process"/>
    <property type="evidence" value="ECO:0007669"/>
    <property type="project" value="UniProtKB-ARBA"/>
</dbReference>
<keyword evidence="13" id="KW-1185">Reference proteome</keyword>
<comment type="caution">
    <text evidence="12">The sequence shown here is derived from an EMBL/GenBank/DDBJ whole genome shotgun (WGS) entry which is preliminary data.</text>
</comment>
<evidence type="ECO:0000256" key="11">
    <source>
        <dbReference type="SAM" id="Phobius"/>
    </source>
</evidence>
<evidence type="ECO:0000256" key="3">
    <source>
        <dbReference type="ARBA" id="ARBA00009105"/>
    </source>
</evidence>
<dbReference type="InterPro" id="IPR022751">
    <property type="entry name" value="Alpha_mannosyltransferase"/>
</dbReference>
<evidence type="ECO:0000313" key="12">
    <source>
        <dbReference type="EMBL" id="KAI3406612.2"/>
    </source>
</evidence>
<comment type="subcellular location">
    <subcellularLocation>
        <location evidence="1">Golgi apparatus membrane</location>
        <topology evidence="1">Single-pass type II membrane protein</topology>
    </subcellularLocation>
</comment>
<keyword evidence="6" id="KW-0735">Signal-anchor</keyword>
<dbReference type="SUPFAM" id="SSF53448">
    <property type="entry name" value="Nucleotide-diphospho-sugar transferases"/>
    <property type="match status" value="1"/>
</dbReference>
<sequence>MFLPRLSLSYLLLGFLVVAIIIFNVTILSTPDESSITYNKSKGATYHTGGTSKMNAQIDKIDSPEYVAAVMKELQETKFEEILGDLKKQISKEQRPKIIQQLKTELRQKYSEIIKQTLKDEIKEENTVDFYKQDAFSFQLYQNLISQFQHDHGNQIKPMALLTLLKDHFDNDFVIPSDFKEEVEKIFVKYFDKKSFFQYLLKTILLENKPQCDPLTAQEKGKKLNPTYQWDARVISEKDLLASNLKLSPEKLKCLQKSHDKVVEKLKSLPDPPNQFISGYGIVINGGGGMIVSALTAITNLRDRGSTLPVELILDTPEEFDKQICQDLLPNKLNGKCVVVSDVIGKEVFDLIPEKFSRKILGILVSSFDHTIALDADNFPIQNVDGLLYTEPYLSTKMILWPDLWVKLTSPLFYKIARIEKGEVVGRFGISNEAKFHEYIQKDRESEIHFHDFSNLPSPISVETGQMVFSKREHLKSLLLALYYNINLKGWYQDLIYQGAYGEGDRETIAPALHVMNERYHLMNQKIHLMGYTAENDKFSETTLGQTDPRDNPQFYADWQKFLSKKNIDTRLNPFQSGGFTNDLIDQFKEYKKKIIEDKKIEEEDTTHRVVEYKLPKILFLHCNHPKIDPIKNSQEGEFGVYSRRNMGPVDKVKPILDKDWELKFHSIAKWVACEAITSTDYWSNAKVDQKTVCQKLSKYIDFLKRDTFGVEAEFKGFGSTGLSQGVIPGDTTEQLANDKINALAQQQAKEQAEAEAKALAEMDPDGKAKLQAAKDNKGTGKEKDSEQMAKDKGKGVAQQKRTKGQ</sequence>
<comment type="similarity">
    <text evidence="3">Belongs to the MNN1/MNT family.</text>
</comment>
<feature type="compositionally biased region" description="Basic and acidic residues" evidence="10">
    <location>
        <begin position="751"/>
        <end position="795"/>
    </location>
</feature>
<gene>
    <name evidence="12" type="ORF">KGF56_000745</name>
</gene>
<keyword evidence="9 11" id="KW-0472">Membrane</keyword>
<dbReference type="GO" id="GO:0000139">
    <property type="term" value="C:Golgi membrane"/>
    <property type="evidence" value="ECO:0007669"/>
    <property type="project" value="UniProtKB-SubCell"/>
</dbReference>
<keyword evidence="4" id="KW-0808">Transferase</keyword>
<dbReference type="InterPro" id="IPR029044">
    <property type="entry name" value="Nucleotide-diphossugar_trans"/>
</dbReference>
<keyword evidence="5 11" id="KW-0812">Transmembrane</keyword>
<dbReference type="PANTHER" id="PTHR31646">
    <property type="entry name" value="ALPHA-1,2-MANNOSYLTRANSFERASE MNN2"/>
    <property type="match status" value="1"/>
</dbReference>
<protein>
    <recommendedName>
        <fullName evidence="14">Alpha-1,2-mannosyltransferase</fullName>
    </recommendedName>
</protein>
<dbReference type="GeneID" id="73378362"/>
<evidence type="ECO:0000256" key="5">
    <source>
        <dbReference type="ARBA" id="ARBA00022692"/>
    </source>
</evidence>
<dbReference type="Proteomes" id="UP001202479">
    <property type="component" value="Unassembled WGS sequence"/>
</dbReference>
<evidence type="ECO:0000256" key="2">
    <source>
        <dbReference type="ARBA" id="ARBA00004922"/>
    </source>
</evidence>
<organism evidence="12 13">
    <name type="scientific">Candida oxycetoniae</name>
    <dbReference type="NCBI Taxonomy" id="497107"/>
    <lineage>
        <taxon>Eukaryota</taxon>
        <taxon>Fungi</taxon>
        <taxon>Dikarya</taxon>
        <taxon>Ascomycota</taxon>
        <taxon>Saccharomycotina</taxon>
        <taxon>Pichiomycetes</taxon>
        <taxon>Debaryomycetaceae</taxon>
        <taxon>Candida/Lodderomyces clade</taxon>
        <taxon>Candida</taxon>
    </lineage>
</organism>
<dbReference type="GO" id="GO:0000026">
    <property type="term" value="F:alpha-1,2-mannosyltransferase activity"/>
    <property type="evidence" value="ECO:0007669"/>
    <property type="project" value="TreeGrafter"/>
</dbReference>
<evidence type="ECO:0000256" key="7">
    <source>
        <dbReference type="ARBA" id="ARBA00022989"/>
    </source>
</evidence>
<comment type="pathway">
    <text evidence="2">Protein modification; protein glycosylation.</text>
</comment>
<feature type="transmembrane region" description="Helical" evidence="11">
    <location>
        <begin position="7"/>
        <end position="28"/>
    </location>
</feature>
<keyword evidence="8" id="KW-0333">Golgi apparatus</keyword>
<evidence type="ECO:0000256" key="1">
    <source>
        <dbReference type="ARBA" id="ARBA00004323"/>
    </source>
</evidence>
<dbReference type="AlphaFoldDB" id="A0AAI9T0Y8"/>